<dbReference type="InterPro" id="IPR015421">
    <property type="entry name" value="PyrdxlP-dep_Trfase_major"/>
</dbReference>
<feature type="domain" description="Glycine dehydrogenase C-terminal" evidence="9">
    <location>
        <begin position="384"/>
        <end position="486"/>
    </location>
</feature>
<dbReference type="InterPro" id="IPR020581">
    <property type="entry name" value="GDC_P"/>
</dbReference>
<keyword evidence="4 6" id="KW-0560">Oxidoreductase</keyword>
<evidence type="ECO:0000256" key="1">
    <source>
        <dbReference type="ARBA" id="ARBA00001933"/>
    </source>
</evidence>
<proteinExistence type="inferred from homology"/>
<comment type="cofactor">
    <cofactor evidence="1 6">
        <name>pyridoxal 5'-phosphate</name>
        <dbReference type="ChEBI" id="CHEBI:597326"/>
    </cofactor>
</comment>
<feature type="region of interest" description="Disordered" evidence="7">
    <location>
        <begin position="1"/>
        <end position="22"/>
    </location>
</feature>
<name>A0ABM7X8F2_9BACT</name>
<dbReference type="Gene3D" id="3.40.640.10">
    <property type="entry name" value="Type I PLP-dependent aspartate aminotransferase-like (Major domain)"/>
    <property type="match status" value="1"/>
</dbReference>
<evidence type="ECO:0000256" key="5">
    <source>
        <dbReference type="ARBA" id="ARBA00049026"/>
    </source>
</evidence>
<dbReference type="InterPro" id="IPR049316">
    <property type="entry name" value="GDC-P_C"/>
</dbReference>
<evidence type="ECO:0000259" key="8">
    <source>
        <dbReference type="Pfam" id="PF02347"/>
    </source>
</evidence>
<accession>A0ABM7X8F2</accession>
<dbReference type="SUPFAM" id="SSF53383">
    <property type="entry name" value="PLP-dependent transferases"/>
    <property type="match status" value="1"/>
</dbReference>
<comment type="function">
    <text evidence="2 6">The glycine cleavage system catalyzes the degradation of glycine. The P protein binds the alpha-amino group of glycine through its pyridoxal phosphate cofactor; CO(2) is released and the remaining methylamine moiety is then transferred to the lipoamide cofactor of the H protein.</text>
</comment>
<dbReference type="HAMAP" id="MF_00713">
    <property type="entry name" value="GcvPB"/>
    <property type="match status" value="1"/>
</dbReference>
<reference evidence="11" key="1">
    <citation type="journal article" date="2022" name="Int. J. Syst. Evol. Microbiol.">
        <title>Anaeromyxobacter oryzae sp. nov., Anaeromyxobacter diazotrophicus sp. nov. and Anaeromyxobacter paludicola sp. nov., isolated from paddy soils.</title>
        <authorList>
            <person name="Itoh H."/>
            <person name="Xu Z."/>
            <person name="Mise K."/>
            <person name="Masuda Y."/>
            <person name="Ushijima N."/>
            <person name="Hayakawa C."/>
            <person name="Shiratori Y."/>
            <person name="Senoo K."/>
        </authorList>
    </citation>
    <scope>NUCLEOTIDE SEQUENCE [LARGE SCALE GENOMIC DNA]</scope>
    <source>
        <strain evidence="11">Red630</strain>
    </source>
</reference>
<sequence>MANPTGWKPDMEKGAASAARDEVGLGHATRGLAFEEGLLFERGSRGRTGVSLPKRGSEADPARELPAELLRPEVDGLPEVGELEVVRHFTRLSTWNWGIDTGFYPLGSCTMKYNPKSSEALARLPGFAGAHPLAHPSMAQGALELMYRLERALSEISGFDATSLSPAAGAQGELCGMMVIRAWHTARGNPRKKVLIPDTAHGTNPASSALNGYEVVPVKSGEDGRLHPDAVRAVMDEDVAAIMITNPNTLGIFETHIAEIAEIVHAKGGLVYGDGANMNALLGVARPGDMGFDVMQFNLHKTFATPHGGGGPGSGPVAVKAALVPFLPLPVVAREGERYRLVTDPAERPQTIGKLREFWGNFGMFVRAWALIRELGPDGLRSTAHLAVLNANYVRALLADAYDLPYGTDSLHEVVFTDKNLKPTGVTTMDVAKRLIDHGFHPPTVYFPLVVHGALMIEPTETESKETLERFCAAMRAIAEEAATSPEAVKAAPTKPVRARLDETRAARKPVLRWTPGMKVE</sequence>
<dbReference type="EMBL" id="AP025592">
    <property type="protein sequence ID" value="BDG08115.1"/>
    <property type="molecule type" value="Genomic_DNA"/>
</dbReference>
<evidence type="ECO:0000259" key="9">
    <source>
        <dbReference type="Pfam" id="PF21478"/>
    </source>
</evidence>
<organism evidence="10 11">
    <name type="scientific">Anaeromyxobacter paludicola</name>
    <dbReference type="NCBI Taxonomy" id="2918171"/>
    <lineage>
        <taxon>Bacteria</taxon>
        <taxon>Pseudomonadati</taxon>
        <taxon>Myxococcota</taxon>
        <taxon>Myxococcia</taxon>
        <taxon>Myxococcales</taxon>
        <taxon>Cystobacterineae</taxon>
        <taxon>Anaeromyxobacteraceae</taxon>
        <taxon>Anaeromyxobacter</taxon>
    </lineage>
</organism>
<dbReference type="PANTHER" id="PTHR11773">
    <property type="entry name" value="GLYCINE DEHYDROGENASE, DECARBOXYLATING"/>
    <property type="match status" value="1"/>
</dbReference>
<dbReference type="Pfam" id="PF21478">
    <property type="entry name" value="GcvP2_C"/>
    <property type="match status" value="1"/>
</dbReference>
<evidence type="ECO:0000256" key="3">
    <source>
        <dbReference type="ARBA" id="ARBA00022898"/>
    </source>
</evidence>
<comment type="subunit">
    <text evidence="6">The glycine cleavage system is composed of four proteins: P, T, L and H. In this organism, the P 'protein' is a heterodimer of two subunits.</text>
</comment>
<evidence type="ECO:0000256" key="6">
    <source>
        <dbReference type="HAMAP-Rule" id="MF_00713"/>
    </source>
</evidence>
<evidence type="ECO:0000256" key="4">
    <source>
        <dbReference type="ARBA" id="ARBA00023002"/>
    </source>
</evidence>
<dbReference type="Pfam" id="PF02347">
    <property type="entry name" value="GDC-P"/>
    <property type="match status" value="1"/>
</dbReference>
<comment type="catalytic activity">
    <reaction evidence="5 6">
        <text>N(6)-[(R)-lipoyl]-L-lysyl-[glycine-cleavage complex H protein] + glycine + H(+) = N(6)-[(R)-S(8)-aminomethyldihydrolipoyl]-L-lysyl-[glycine-cleavage complex H protein] + CO2</text>
        <dbReference type="Rhea" id="RHEA:24304"/>
        <dbReference type="Rhea" id="RHEA-COMP:10494"/>
        <dbReference type="Rhea" id="RHEA-COMP:10495"/>
        <dbReference type="ChEBI" id="CHEBI:15378"/>
        <dbReference type="ChEBI" id="CHEBI:16526"/>
        <dbReference type="ChEBI" id="CHEBI:57305"/>
        <dbReference type="ChEBI" id="CHEBI:83099"/>
        <dbReference type="ChEBI" id="CHEBI:83143"/>
        <dbReference type="EC" id="1.4.4.2"/>
    </reaction>
</comment>
<dbReference type="NCBIfam" id="NF003346">
    <property type="entry name" value="PRK04366.1"/>
    <property type="match status" value="1"/>
</dbReference>
<dbReference type="InterPro" id="IPR023012">
    <property type="entry name" value="GcvPB"/>
</dbReference>
<gene>
    <name evidence="6" type="primary">gcvPB</name>
    <name evidence="10" type="ORF">AMPC_12280</name>
</gene>
<protein>
    <recommendedName>
        <fullName evidence="6">Probable glycine dehydrogenase (decarboxylating) subunit 2</fullName>
        <ecNumber evidence="6">1.4.4.2</ecNumber>
    </recommendedName>
    <alternativeName>
        <fullName evidence="6">Glycine cleavage system P-protein subunit 2</fullName>
    </alternativeName>
    <alternativeName>
        <fullName evidence="6">Glycine decarboxylase subunit 2</fullName>
    </alternativeName>
    <alternativeName>
        <fullName evidence="6">Glycine dehydrogenase (aminomethyl-transferring) subunit 2</fullName>
    </alternativeName>
</protein>
<evidence type="ECO:0000313" key="10">
    <source>
        <dbReference type="EMBL" id="BDG08115.1"/>
    </source>
</evidence>
<dbReference type="InterPro" id="IPR049315">
    <property type="entry name" value="GDC-P_N"/>
</dbReference>
<dbReference type="EC" id="1.4.4.2" evidence="6"/>
<dbReference type="InterPro" id="IPR015422">
    <property type="entry name" value="PyrdxlP-dep_Trfase_small"/>
</dbReference>
<evidence type="ECO:0000256" key="7">
    <source>
        <dbReference type="SAM" id="MobiDB-lite"/>
    </source>
</evidence>
<feature type="modified residue" description="N6-(pyridoxal phosphate)lysine" evidence="6">
    <location>
        <position position="301"/>
    </location>
</feature>
<feature type="domain" description="Glycine cleavage system P-protein N-terminal" evidence="8">
    <location>
        <begin position="118"/>
        <end position="328"/>
    </location>
</feature>
<comment type="similarity">
    <text evidence="6">Belongs to the GcvP family. C-terminal subunit subfamily.</text>
</comment>
<dbReference type="Gene3D" id="3.90.1150.10">
    <property type="entry name" value="Aspartate Aminotransferase, domain 1"/>
    <property type="match status" value="1"/>
</dbReference>
<evidence type="ECO:0000313" key="11">
    <source>
        <dbReference type="Proteomes" id="UP001162734"/>
    </source>
</evidence>
<keyword evidence="3 6" id="KW-0663">Pyridoxal phosphate</keyword>
<keyword evidence="11" id="KW-1185">Reference proteome</keyword>
<dbReference type="PANTHER" id="PTHR11773:SF1">
    <property type="entry name" value="GLYCINE DEHYDROGENASE (DECARBOXYLATING), MITOCHONDRIAL"/>
    <property type="match status" value="1"/>
</dbReference>
<evidence type="ECO:0000256" key="2">
    <source>
        <dbReference type="ARBA" id="ARBA00003788"/>
    </source>
</evidence>
<dbReference type="Proteomes" id="UP001162734">
    <property type="component" value="Chromosome"/>
</dbReference>
<feature type="compositionally biased region" description="Basic and acidic residues" evidence="7">
    <location>
        <begin position="9"/>
        <end position="22"/>
    </location>
</feature>
<dbReference type="Gene3D" id="6.20.440.10">
    <property type="match status" value="1"/>
</dbReference>
<dbReference type="RefSeq" id="WP_248345302.1">
    <property type="nucleotide sequence ID" value="NZ_AP025592.1"/>
</dbReference>
<dbReference type="InterPro" id="IPR015424">
    <property type="entry name" value="PyrdxlP-dep_Trfase"/>
</dbReference>